<evidence type="ECO:0000313" key="5">
    <source>
        <dbReference type="EMBL" id="KDO64879.1"/>
    </source>
</evidence>
<dbReference type="PANTHER" id="PTHR48047">
    <property type="entry name" value="GLYCOSYLTRANSFERASE"/>
    <property type="match status" value="1"/>
</dbReference>
<protein>
    <recommendedName>
        <fullName evidence="7">Glycosyltransferase</fullName>
    </recommendedName>
</protein>
<sequence length="454" mass="50581">MLQSLLQTLVNTPLNLKRLKSSLPQNSSIHLLEIPFNSIEHDLPPCTENTDSIPHHLFPRFLQASASLEPHFKKLISELVNEQNGQKPLCIITDSFLGWCKETAQEYGIFHAIFIGGGGFGFACFYSLWVNLPHRKTDADKFLLPDFPEASTLHVTQMSLSLRAADGSDSLSVLSKELFLQWKDADGILVNTVEELDKIGLMYFKRKFGRPVWPIGPVLLSTESRGGAGKEYGISAELCKKWLDTKPYSSVLYVSFGSQNTIAASQMMQLAMALEASGKNFIWVVRPPIGFDINSEFKAKEWLPQGFEEKIKGSGQGLVVHKWAPQVEILSHRTISAFLTLSHGVPIIGWPLAGEQFYNSKLLEEEIGVCVEVARGLTCEVLKEDLSAKIELAMNETEKGTDLRNKAKEVKVIIKNAVRNEDNFKGPSVKAMDQFLNAALIMRQMEKGASKNEV</sequence>
<reference evidence="5 6" key="1">
    <citation type="submission" date="2014-04" db="EMBL/GenBank/DDBJ databases">
        <authorList>
            <consortium name="International Citrus Genome Consortium"/>
            <person name="Gmitter F."/>
            <person name="Chen C."/>
            <person name="Farmerie W."/>
            <person name="Harkins T."/>
            <person name="Desany B."/>
            <person name="Mohiuddin M."/>
            <person name="Kodira C."/>
            <person name="Borodovsky M."/>
            <person name="Lomsadze A."/>
            <person name="Burns P."/>
            <person name="Jenkins J."/>
            <person name="Prochnik S."/>
            <person name="Shu S."/>
            <person name="Chapman J."/>
            <person name="Pitluck S."/>
            <person name="Schmutz J."/>
            <person name="Rokhsar D."/>
        </authorList>
    </citation>
    <scope>NUCLEOTIDE SEQUENCE</scope>
</reference>
<keyword evidence="4" id="KW-0472">Membrane</keyword>
<evidence type="ECO:0000313" key="6">
    <source>
        <dbReference type="Proteomes" id="UP000027120"/>
    </source>
</evidence>
<keyword evidence="4" id="KW-0812">Transmembrane</keyword>
<dbReference type="FunFam" id="3.40.50.2000:FF:000064">
    <property type="entry name" value="Glycosyltransferase"/>
    <property type="match status" value="1"/>
</dbReference>
<keyword evidence="3" id="KW-0808">Transferase</keyword>
<keyword evidence="4" id="KW-1133">Transmembrane helix</keyword>
<evidence type="ECO:0000256" key="2">
    <source>
        <dbReference type="ARBA" id="ARBA00022676"/>
    </source>
</evidence>
<gene>
    <name evidence="5" type="ORF">CISIN_1g043304mg</name>
</gene>
<dbReference type="PANTHER" id="PTHR48047:SF61">
    <property type="entry name" value="OS04G0273600 PROTEIN"/>
    <property type="match status" value="1"/>
</dbReference>
<dbReference type="SMR" id="A0A067FBU8"/>
<dbReference type="Proteomes" id="UP000027120">
    <property type="component" value="Unassembled WGS sequence"/>
</dbReference>
<dbReference type="Gene3D" id="3.40.50.2000">
    <property type="entry name" value="Glycogen Phosphorylase B"/>
    <property type="match status" value="2"/>
</dbReference>
<evidence type="ECO:0008006" key="7">
    <source>
        <dbReference type="Google" id="ProtNLM"/>
    </source>
</evidence>
<name>A0A067FBU8_CITSI</name>
<feature type="transmembrane region" description="Helical" evidence="4">
    <location>
        <begin position="109"/>
        <end position="129"/>
    </location>
</feature>
<comment type="similarity">
    <text evidence="1">Belongs to the UDP-glycosyltransferase family.</text>
</comment>
<dbReference type="Pfam" id="PF00201">
    <property type="entry name" value="UDPGT"/>
    <property type="match status" value="1"/>
</dbReference>
<dbReference type="AlphaFoldDB" id="A0A067FBU8"/>
<evidence type="ECO:0000256" key="3">
    <source>
        <dbReference type="ARBA" id="ARBA00022679"/>
    </source>
</evidence>
<dbReference type="FunFam" id="3.40.50.2000:FF:000103">
    <property type="entry name" value="Glycosyltransferase"/>
    <property type="match status" value="1"/>
</dbReference>
<accession>A0A067FBU8</accession>
<keyword evidence="2" id="KW-0328">Glycosyltransferase</keyword>
<dbReference type="InterPro" id="IPR002213">
    <property type="entry name" value="UDP_glucos_trans"/>
</dbReference>
<evidence type="ECO:0000256" key="1">
    <source>
        <dbReference type="ARBA" id="ARBA00009995"/>
    </source>
</evidence>
<dbReference type="GO" id="GO:0035251">
    <property type="term" value="F:UDP-glucosyltransferase activity"/>
    <property type="evidence" value="ECO:0000318"/>
    <property type="project" value="GO_Central"/>
</dbReference>
<keyword evidence="6" id="KW-1185">Reference proteome</keyword>
<dbReference type="CDD" id="cd03784">
    <property type="entry name" value="GT1_Gtf-like"/>
    <property type="match status" value="1"/>
</dbReference>
<evidence type="ECO:0000256" key="4">
    <source>
        <dbReference type="SAM" id="Phobius"/>
    </source>
</evidence>
<proteinExistence type="inferred from homology"/>
<dbReference type="EMBL" id="KK784905">
    <property type="protein sequence ID" value="KDO64879.1"/>
    <property type="molecule type" value="Genomic_DNA"/>
</dbReference>
<organism evidence="5 6">
    <name type="scientific">Citrus sinensis</name>
    <name type="common">Sweet orange</name>
    <name type="synonym">Citrus aurantium var. sinensis</name>
    <dbReference type="NCBI Taxonomy" id="2711"/>
    <lineage>
        <taxon>Eukaryota</taxon>
        <taxon>Viridiplantae</taxon>
        <taxon>Streptophyta</taxon>
        <taxon>Embryophyta</taxon>
        <taxon>Tracheophyta</taxon>
        <taxon>Spermatophyta</taxon>
        <taxon>Magnoliopsida</taxon>
        <taxon>eudicotyledons</taxon>
        <taxon>Gunneridae</taxon>
        <taxon>Pentapetalae</taxon>
        <taxon>rosids</taxon>
        <taxon>malvids</taxon>
        <taxon>Sapindales</taxon>
        <taxon>Rutaceae</taxon>
        <taxon>Aurantioideae</taxon>
        <taxon>Citrus</taxon>
    </lineage>
</organism>
<dbReference type="SUPFAM" id="SSF53756">
    <property type="entry name" value="UDP-Glycosyltransferase/glycogen phosphorylase"/>
    <property type="match status" value="1"/>
</dbReference>